<evidence type="ECO:0000313" key="12">
    <source>
        <dbReference type="Proteomes" id="UP000824214"/>
    </source>
</evidence>
<keyword evidence="4" id="KW-1003">Cell membrane</keyword>
<dbReference type="PANTHER" id="PTHR43297:SF13">
    <property type="entry name" value="NICKEL ABC TRANSPORTER, ATP-BINDING PROTEIN"/>
    <property type="match status" value="1"/>
</dbReference>
<name>A0A9D2M000_9FIRM</name>
<dbReference type="PROSITE" id="PS50893">
    <property type="entry name" value="ABC_TRANSPORTER_2"/>
    <property type="match status" value="1"/>
</dbReference>
<dbReference type="InterPro" id="IPR027417">
    <property type="entry name" value="P-loop_NTPase"/>
</dbReference>
<keyword evidence="6" id="KW-1278">Translocase</keyword>
<dbReference type="Pfam" id="PF00005">
    <property type="entry name" value="ABC_tran"/>
    <property type="match status" value="1"/>
</dbReference>
<dbReference type="Proteomes" id="UP000824214">
    <property type="component" value="Unassembled WGS sequence"/>
</dbReference>
<feature type="domain" description="ABC transporter" evidence="10">
    <location>
        <begin position="5"/>
        <end position="190"/>
    </location>
</feature>
<evidence type="ECO:0000313" key="11">
    <source>
        <dbReference type="EMBL" id="HJB38251.1"/>
    </source>
</evidence>
<reference evidence="11" key="1">
    <citation type="journal article" date="2021" name="PeerJ">
        <title>Extensive microbial diversity within the chicken gut microbiome revealed by metagenomics and culture.</title>
        <authorList>
            <person name="Gilroy R."/>
            <person name="Ravi A."/>
            <person name="Getino M."/>
            <person name="Pursley I."/>
            <person name="Horton D.L."/>
            <person name="Alikhan N.F."/>
            <person name="Baker D."/>
            <person name="Gharbi K."/>
            <person name="Hall N."/>
            <person name="Watson M."/>
            <person name="Adriaenssens E.M."/>
            <person name="Foster-Nyarko E."/>
            <person name="Jarju S."/>
            <person name="Secka A."/>
            <person name="Antonio M."/>
            <person name="Oren A."/>
            <person name="Chaudhuri R.R."/>
            <person name="La Ragione R."/>
            <person name="Hildebrand F."/>
            <person name="Pallen M.J."/>
        </authorList>
    </citation>
    <scope>NUCLEOTIDE SEQUENCE</scope>
    <source>
        <strain evidence="11">ChiBcolR8-3208</strain>
    </source>
</reference>
<feature type="non-terminal residue" evidence="11">
    <location>
        <position position="190"/>
    </location>
</feature>
<comment type="caution">
    <text evidence="11">The sequence shown here is derived from an EMBL/GenBank/DDBJ whole genome shotgun (WGS) entry which is preliminary data.</text>
</comment>
<evidence type="ECO:0000256" key="4">
    <source>
        <dbReference type="ARBA" id="ARBA00022475"/>
    </source>
</evidence>
<evidence type="ECO:0000256" key="6">
    <source>
        <dbReference type="ARBA" id="ARBA00022967"/>
    </source>
</evidence>
<dbReference type="GO" id="GO:0016887">
    <property type="term" value="F:ATP hydrolysis activity"/>
    <property type="evidence" value="ECO:0007669"/>
    <property type="project" value="InterPro"/>
</dbReference>
<dbReference type="SUPFAM" id="SSF52540">
    <property type="entry name" value="P-loop containing nucleoside triphosphate hydrolases"/>
    <property type="match status" value="1"/>
</dbReference>
<dbReference type="InterPro" id="IPR003439">
    <property type="entry name" value="ABC_transporter-like_ATP-bd"/>
</dbReference>
<evidence type="ECO:0000256" key="8">
    <source>
        <dbReference type="ARBA" id="ARBA00023112"/>
    </source>
</evidence>
<evidence type="ECO:0000256" key="2">
    <source>
        <dbReference type="ARBA" id="ARBA00005417"/>
    </source>
</evidence>
<evidence type="ECO:0000256" key="5">
    <source>
        <dbReference type="ARBA" id="ARBA00022596"/>
    </source>
</evidence>
<proteinExistence type="inferred from homology"/>
<evidence type="ECO:0000256" key="1">
    <source>
        <dbReference type="ARBA" id="ARBA00004370"/>
    </source>
</evidence>
<evidence type="ECO:0000256" key="7">
    <source>
        <dbReference type="ARBA" id="ARBA00023065"/>
    </source>
</evidence>
<dbReference type="Gene3D" id="3.40.50.300">
    <property type="entry name" value="P-loop containing nucleotide triphosphate hydrolases"/>
    <property type="match status" value="1"/>
</dbReference>
<reference evidence="11" key="2">
    <citation type="submission" date="2021-04" db="EMBL/GenBank/DDBJ databases">
        <authorList>
            <person name="Gilroy R."/>
        </authorList>
    </citation>
    <scope>NUCLEOTIDE SEQUENCE</scope>
    <source>
        <strain evidence="11">ChiBcolR8-3208</strain>
    </source>
</reference>
<dbReference type="GO" id="GO:0015675">
    <property type="term" value="P:nickel cation transport"/>
    <property type="evidence" value="ECO:0007669"/>
    <property type="project" value="UniProtKB-KW"/>
</dbReference>
<keyword evidence="7" id="KW-0406">Ion transport</keyword>
<accession>A0A9D2M000</accession>
<dbReference type="InterPro" id="IPR017871">
    <property type="entry name" value="ABC_transporter-like_CS"/>
</dbReference>
<organism evidence="11 12">
    <name type="scientific">Candidatus Acutalibacter ornithocaccae</name>
    <dbReference type="NCBI Taxonomy" id="2838416"/>
    <lineage>
        <taxon>Bacteria</taxon>
        <taxon>Bacillati</taxon>
        <taxon>Bacillota</taxon>
        <taxon>Clostridia</taxon>
        <taxon>Eubacteriales</taxon>
        <taxon>Acutalibacteraceae</taxon>
        <taxon>Acutalibacter</taxon>
    </lineage>
</organism>
<evidence type="ECO:0000259" key="10">
    <source>
        <dbReference type="PROSITE" id="PS50893"/>
    </source>
</evidence>
<sequence>MEPILQIEHLSITFTQYSRGARRRELPVIRDLSLSLSPGEVTAVVGASGSGKSLLAHAILGLLPYNSRREGSILYKGQALTPRRLEKLRGREISLVPQGVTYLDPLMQVGPQLTQGRRDIDTRRRAGEALSRYGLGPGTERLYPFQLSGGMARRVLMASAVMESPQLIIADEPTPGLDAQAAGRLLGHFR</sequence>
<evidence type="ECO:0000256" key="9">
    <source>
        <dbReference type="ARBA" id="ARBA00023136"/>
    </source>
</evidence>
<dbReference type="GO" id="GO:0005524">
    <property type="term" value="F:ATP binding"/>
    <property type="evidence" value="ECO:0007669"/>
    <property type="project" value="UniProtKB-KW"/>
</dbReference>
<dbReference type="PROSITE" id="PS00211">
    <property type="entry name" value="ABC_TRANSPORTER_1"/>
    <property type="match status" value="1"/>
</dbReference>
<dbReference type="InterPro" id="IPR050388">
    <property type="entry name" value="ABC_Ni/Peptide_Import"/>
</dbReference>
<keyword evidence="11" id="KW-0067">ATP-binding</keyword>
<evidence type="ECO:0000256" key="3">
    <source>
        <dbReference type="ARBA" id="ARBA00022448"/>
    </source>
</evidence>
<comment type="subcellular location">
    <subcellularLocation>
        <location evidence="1">Membrane</location>
    </subcellularLocation>
</comment>
<dbReference type="PANTHER" id="PTHR43297">
    <property type="entry name" value="OLIGOPEPTIDE TRANSPORT ATP-BINDING PROTEIN APPD"/>
    <property type="match status" value="1"/>
</dbReference>
<keyword evidence="3" id="KW-0813">Transport</keyword>
<gene>
    <name evidence="11" type="ORF">H9942_09330</name>
</gene>
<keyword evidence="5" id="KW-0533">Nickel</keyword>
<comment type="similarity">
    <text evidence="2">Belongs to the ABC transporter superfamily.</text>
</comment>
<keyword evidence="11" id="KW-0547">Nucleotide-binding</keyword>
<keyword evidence="8" id="KW-0921">Nickel transport</keyword>
<protein>
    <submittedName>
        <fullName evidence="11">ATP-binding cassette domain-containing protein</fullName>
    </submittedName>
</protein>
<dbReference type="GO" id="GO:0016020">
    <property type="term" value="C:membrane"/>
    <property type="evidence" value="ECO:0007669"/>
    <property type="project" value="UniProtKB-SubCell"/>
</dbReference>
<dbReference type="EMBL" id="DWXZ01000200">
    <property type="protein sequence ID" value="HJB38251.1"/>
    <property type="molecule type" value="Genomic_DNA"/>
</dbReference>
<keyword evidence="9" id="KW-0472">Membrane</keyword>
<dbReference type="AlphaFoldDB" id="A0A9D2M000"/>